<dbReference type="EC" id="3.4.21.4" evidence="12"/>
<dbReference type="GO" id="GO:0004252">
    <property type="term" value="F:serine-type endopeptidase activity"/>
    <property type="evidence" value="ECO:0007669"/>
    <property type="project" value="UniProtKB-EC"/>
</dbReference>
<keyword evidence="5" id="KW-0222">Digestion</keyword>
<dbReference type="PROSITE" id="PS50240">
    <property type="entry name" value="TRYPSIN_DOM"/>
    <property type="match status" value="1"/>
</dbReference>
<evidence type="ECO:0000256" key="12">
    <source>
        <dbReference type="ARBA" id="ARBA00038868"/>
    </source>
</evidence>
<dbReference type="Pfam" id="PF00089">
    <property type="entry name" value="Trypsin"/>
    <property type="match status" value="1"/>
</dbReference>
<protein>
    <recommendedName>
        <fullName evidence="12">trypsin</fullName>
        <ecNumber evidence="12">3.4.21.4</ecNumber>
    </recommendedName>
</protein>
<comment type="similarity">
    <text evidence="10">Belongs to the peptidase S1 family. CLIP subfamily.</text>
</comment>
<dbReference type="GO" id="GO:0016485">
    <property type="term" value="P:protein processing"/>
    <property type="evidence" value="ECO:0007669"/>
    <property type="project" value="UniProtKB-ARBA"/>
</dbReference>
<keyword evidence="6" id="KW-0378">Hydrolase</keyword>
<keyword evidence="3" id="KW-0645">Protease</keyword>
<dbReference type="GO" id="GO:0007586">
    <property type="term" value="P:digestion"/>
    <property type="evidence" value="ECO:0007669"/>
    <property type="project" value="UniProtKB-KW"/>
</dbReference>
<dbReference type="SUPFAM" id="SSF50494">
    <property type="entry name" value="Trypsin-like serine proteases"/>
    <property type="match status" value="1"/>
</dbReference>
<dbReference type="PROSITE" id="PS00134">
    <property type="entry name" value="TRYPSIN_HIS"/>
    <property type="match status" value="1"/>
</dbReference>
<comment type="catalytic activity">
    <reaction evidence="11">
        <text>Preferential cleavage: Arg-|-Xaa, Lys-|-Xaa.</text>
        <dbReference type="EC" id="3.4.21.4"/>
    </reaction>
</comment>
<proteinExistence type="inferred from homology"/>
<evidence type="ECO:0000256" key="6">
    <source>
        <dbReference type="ARBA" id="ARBA00022801"/>
    </source>
</evidence>
<dbReference type="InterPro" id="IPR001254">
    <property type="entry name" value="Trypsin_dom"/>
</dbReference>
<evidence type="ECO:0000256" key="7">
    <source>
        <dbReference type="ARBA" id="ARBA00022825"/>
    </source>
</evidence>
<dbReference type="InterPro" id="IPR033116">
    <property type="entry name" value="TRYPSIN_SER"/>
</dbReference>
<evidence type="ECO:0000256" key="10">
    <source>
        <dbReference type="ARBA" id="ARBA00024195"/>
    </source>
</evidence>
<dbReference type="SMART" id="SM00020">
    <property type="entry name" value="Tryp_SPc"/>
    <property type="match status" value="1"/>
</dbReference>
<dbReference type="GO" id="GO:0005576">
    <property type="term" value="C:extracellular region"/>
    <property type="evidence" value="ECO:0007669"/>
    <property type="project" value="UniProtKB-SubCell"/>
</dbReference>
<dbReference type="PANTHER" id="PTHR24276">
    <property type="entry name" value="POLYSERASE-RELATED"/>
    <property type="match status" value="1"/>
</dbReference>
<keyword evidence="8" id="KW-0865">Zymogen</keyword>
<evidence type="ECO:0000256" key="8">
    <source>
        <dbReference type="ARBA" id="ARBA00023145"/>
    </source>
</evidence>
<dbReference type="EnsemblMetazoa" id="AATE018014-RA">
    <property type="protein sequence ID" value="AATE018014-PA.1"/>
    <property type="gene ID" value="AATE018014"/>
</dbReference>
<dbReference type="PANTHER" id="PTHR24276:SF97">
    <property type="entry name" value="GH13245P2-RELATED"/>
    <property type="match status" value="1"/>
</dbReference>
<dbReference type="InterPro" id="IPR050430">
    <property type="entry name" value="Peptidase_S1"/>
</dbReference>
<sequence>MLFKSVPLLLFFGTFASGAVVGGTTAKDGAAPFLVSLQQNGSHFCAGSIVDDRWVLTAAHCAQDLQIEQILILAGTNNLEKGGRNLTIDRLIRHSRYDETTQANDIALLRLTSRVAYDEHVKRIEYSAQHVPDNATVTLMGWGYTKRNEVKVSKALQTIDLRNVEVDRCTDMFANCFDAAVVDVGQLCAFTMKGEGGCTGDSGGALSWEGKQVALVSWAVDCAGGYPDVFTRISYYHDWIRTTIANNSEKDDGGVNVEEYKNMTCPSKE</sequence>
<dbReference type="AlphaFoldDB" id="A0A182JH66"/>
<accession>A0A182JH66</accession>
<evidence type="ECO:0000256" key="1">
    <source>
        <dbReference type="ARBA" id="ARBA00004613"/>
    </source>
</evidence>
<keyword evidence="4" id="KW-0732">Signal</keyword>
<organism evidence="14">
    <name type="scientific">Anopheles atroparvus</name>
    <name type="common">European mosquito</name>
    <dbReference type="NCBI Taxonomy" id="41427"/>
    <lineage>
        <taxon>Eukaryota</taxon>
        <taxon>Metazoa</taxon>
        <taxon>Ecdysozoa</taxon>
        <taxon>Arthropoda</taxon>
        <taxon>Hexapoda</taxon>
        <taxon>Insecta</taxon>
        <taxon>Pterygota</taxon>
        <taxon>Neoptera</taxon>
        <taxon>Endopterygota</taxon>
        <taxon>Diptera</taxon>
        <taxon>Nematocera</taxon>
        <taxon>Culicoidea</taxon>
        <taxon>Culicidae</taxon>
        <taxon>Anophelinae</taxon>
        <taxon>Anopheles</taxon>
    </lineage>
</organism>
<evidence type="ECO:0000256" key="2">
    <source>
        <dbReference type="ARBA" id="ARBA00022525"/>
    </source>
</evidence>
<evidence type="ECO:0000256" key="5">
    <source>
        <dbReference type="ARBA" id="ARBA00022757"/>
    </source>
</evidence>
<keyword evidence="9" id="KW-1015">Disulfide bond</keyword>
<dbReference type="FunFam" id="2.40.10.10:FF:000047">
    <property type="entry name" value="Trypsin eta"/>
    <property type="match status" value="1"/>
</dbReference>
<dbReference type="STRING" id="41427.A0A182JH66"/>
<name>A0A182JH66_ANOAO</name>
<dbReference type="PROSITE" id="PS00135">
    <property type="entry name" value="TRYPSIN_SER"/>
    <property type="match status" value="1"/>
</dbReference>
<comment type="subcellular location">
    <subcellularLocation>
        <location evidence="1">Secreted</location>
    </subcellularLocation>
</comment>
<dbReference type="CDD" id="cd00190">
    <property type="entry name" value="Tryp_SPc"/>
    <property type="match status" value="1"/>
</dbReference>
<dbReference type="InterPro" id="IPR043504">
    <property type="entry name" value="Peptidase_S1_PA_chymotrypsin"/>
</dbReference>
<reference evidence="14" key="1">
    <citation type="submission" date="2022-08" db="UniProtKB">
        <authorList>
            <consortium name="EnsemblMetazoa"/>
        </authorList>
    </citation>
    <scope>IDENTIFICATION</scope>
    <source>
        <strain evidence="14">EBRO</strain>
    </source>
</reference>
<dbReference type="InterPro" id="IPR001314">
    <property type="entry name" value="Peptidase_S1A"/>
</dbReference>
<dbReference type="InterPro" id="IPR018114">
    <property type="entry name" value="TRYPSIN_HIS"/>
</dbReference>
<dbReference type="Gene3D" id="2.40.10.10">
    <property type="entry name" value="Trypsin-like serine proteases"/>
    <property type="match status" value="2"/>
</dbReference>
<evidence type="ECO:0000256" key="9">
    <source>
        <dbReference type="ARBA" id="ARBA00023157"/>
    </source>
</evidence>
<evidence type="ECO:0000313" key="14">
    <source>
        <dbReference type="EnsemblMetazoa" id="AATE018014-PA.1"/>
    </source>
</evidence>
<evidence type="ECO:0000256" key="11">
    <source>
        <dbReference type="ARBA" id="ARBA00036320"/>
    </source>
</evidence>
<evidence type="ECO:0000256" key="3">
    <source>
        <dbReference type="ARBA" id="ARBA00022670"/>
    </source>
</evidence>
<dbReference type="InterPro" id="IPR009003">
    <property type="entry name" value="Peptidase_S1_PA"/>
</dbReference>
<evidence type="ECO:0000256" key="4">
    <source>
        <dbReference type="ARBA" id="ARBA00022729"/>
    </source>
</evidence>
<evidence type="ECO:0000259" key="13">
    <source>
        <dbReference type="PROSITE" id="PS50240"/>
    </source>
</evidence>
<feature type="domain" description="Peptidase S1" evidence="13">
    <location>
        <begin position="20"/>
        <end position="245"/>
    </location>
</feature>
<dbReference type="VEuPathDB" id="VectorBase:AATE018014"/>
<keyword evidence="2" id="KW-0964">Secreted</keyword>
<dbReference type="PRINTS" id="PR00722">
    <property type="entry name" value="CHYMOTRYPSIN"/>
</dbReference>
<keyword evidence="7" id="KW-0720">Serine protease</keyword>